<evidence type="ECO:0000313" key="2">
    <source>
        <dbReference type="Proteomes" id="UP000033001"/>
    </source>
</evidence>
<protein>
    <submittedName>
        <fullName evidence="1">Uncharacterized protein</fullName>
    </submittedName>
</protein>
<accession>A0A0E3HRP4</accession>
<proteinExistence type="predicted"/>
<gene>
    <name evidence="1" type="ORF">Syn7803US44_77</name>
</gene>
<dbReference type="Proteomes" id="UP000033001">
    <property type="component" value="Segment"/>
</dbReference>
<sequence>MPSFTPYGRYQLTSVQVDLILHCLEYCRNLTTEEDNEKRKIIDELGSSFAETDPYPSDPYLEHYYTCDY</sequence>
<organism evidence="1 2">
    <name type="scientific">Synechococcus phage ACG-2014f</name>
    <dbReference type="NCBI Taxonomy" id="1493511"/>
    <lineage>
        <taxon>Viruses</taxon>
        <taxon>Duplodnaviria</taxon>
        <taxon>Heunggongvirae</taxon>
        <taxon>Uroviricota</taxon>
        <taxon>Caudoviricetes</taxon>
        <taxon>Pantevenvirales</taxon>
        <taxon>Kyanoviridae</taxon>
        <taxon>Atlauavirus</taxon>
        <taxon>Atlauavirus tusconc8</taxon>
    </lineage>
</organism>
<evidence type="ECO:0000313" key="1">
    <source>
        <dbReference type="EMBL" id="AIX32277.1"/>
    </source>
</evidence>
<name>A0A0E3HRP4_9CAUD</name>
<reference evidence="1 2" key="1">
    <citation type="submission" date="2013-12" db="EMBL/GenBank/DDBJ databases">
        <title>Ecological redundancy of diverse viral populations within a natural community.</title>
        <authorList>
            <person name="Gregory A.C."/>
            <person name="LaButti K."/>
            <person name="Copeland A."/>
            <person name="Woyke T."/>
            <person name="Sullivan M.B."/>
        </authorList>
    </citation>
    <scope>NUCLEOTIDE SEQUENCE [LARGE SCALE GENOMIC DNA]</scope>
    <source>
        <strain evidence="1">Syn7803US44</strain>
    </source>
</reference>
<dbReference type="EMBL" id="KJ019103">
    <property type="protein sequence ID" value="AIX32277.1"/>
    <property type="molecule type" value="Genomic_DNA"/>
</dbReference>